<feature type="domain" description="Amidase" evidence="2">
    <location>
        <begin position="39"/>
        <end position="446"/>
    </location>
</feature>
<dbReference type="EMBL" id="JBAWTH010000075">
    <property type="protein sequence ID" value="KAL2279472.1"/>
    <property type="molecule type" value="Genomic_DNA"/>
</dbReference>
<feature type="compositionally biased region" description="Low complexity" evidence="1">
    <location>
        <begin position="183"/>
        <end position="192"/>
    </location>
</feature>
<feature type="region of interest" description="Disordered" evidence="1">
    <location>
        <begin position="168"/>
        <end position="192"/>
    </location>
</feature>
<evidence type="ECO:0000313" key="3">
    <source>
        <dbReference type="EMBL" id="KAL2279472.1"/>
    </source>
</evidence>
<organism evidence="3 4">
    <name type="scientific">Diaporthe vaccinii</name>
    <dbReference type="NCBI Taxonomy" id="105482"/>
    <lineage>
        <taxon>Eukaryota</taxon>
        <taxon>Fungi</taxon>
        <taxon>Dikarya</taxon>
        <taxon>Ascomycota</taxon>
        <taxon>Pezizomycotina</taxon>
        <taxon>Sordariomycetes</taxon>
        <taxon>Sordariomycetidae</taxon>
        <taxon>Diaporthales</taxon>
        <taxon>Diaporthaceae</taxon>
        <taxon>Diaporthe</taxon>
        <taxon>Diaporthe eres species complex</taxon>
    </lineage>
</organism>
<sequence>MTPELPTIVGQASSIDVLTSDIKTLEALLRNGQTTSRCLVEAYLAQIEKHDDYLHAMIQTTSRELLFESADSLDKGRKAGRQCGPLYGIPIIVKDTLATHPSLGLGTTAGSLSLVGSKPRKNSKVVEMLLASGAIILGKANLSEFSNSRGSMMPSGWSAVGGQTQSAYVRGGLDPDDTKDGHSSTSGSSSGSAVAVSAGYAPVSIGIETDGSLIVPAGRAALYTIKPTIGLVPQAGIVPISSHFDSAGPMTKSVYDLAILLDAISEKDSGFSFTSSLTGSWSDISVGTLDPLKWMFPVSSIEPVPMASEQICEDTTNAYEVVKGKAKSFTANVPLPSIESFKLNGTHSDVVVMRADLKRELNAYLQDLEESQVRTLQDTIDFNIEHATEELPPHHPRQDEFLKAQEQQTSPEEYERHLEHLRRAATVDGIDRILDEYGLDVILGPADSFITSFATGSGYPIAAMPLSYLRFNGRPLGVAAIARKNQDALLVKVMSAWEATFPPRQPPRLAV</sequence>
<comment type="caution">
    <text evidence="3">The sequence shown here is derived from an EMBL/GenBank/DDBJ whole genome shotgun (WGS) entry which is preliminary data.</text>
</comment>
<evidence type="ECO:0000313" key="4">
    <source>
        <dbReference type="Proteomes" id="UP001600888"/>
    </source>
</evidence>
<proteinExistence type="predicted"/>
<evidence type="ECO:0000259" key="2">
    <source>
        <dbReference type="Pfam" id="PF01425"/>
    </source>
</evidence>
<dbReference type="PANTHER" id="PTHR42678:SF34">
    <property type="entry name" value="OS04G0183300 PROTEIN"/>
    <property type="match status" value="1"/>
</dbReference>
<dbReference type="SUPFAM" id="SSF75304">
    <property type="entry name" value="Amidase signature (AS) enzymes"/>
    <property type="match status" value="1"/>
</dbReference>
<dbReference type="InterPro" id="IPR023631">
    <property type="entry name" value="Amidase_dom"/>
</dbReference>
<dbReference type="Gene3D" id="3.90.1300.10">
    <property type="entry name" value="Amidase signature (AS) domain"/>
    <property type="match status" value="1"/>
</dbReference>
<name>A0ABR4EAK5_9PEZI</name>
<protein>
    <recommendedName>
        <fullName evidence="2">Amidase domain-containing protein</fullName>
    </recommendedName>
</protein>
<dbReference type="PANTHER" id="PTHR42678">
    <property type="entry name" value="AMIDASE"/>
    <property type="match status" value="1"/>
</dbReference>
<accession>A0ABR4EAK5</accession>
<dbReference type="InterPro" id="IPR036928">
    <property type="entry name" value="AS_sf"/>
</dbReference>
<reference evidence="3 4" key="1">
    <citation type="submission" date="2024-03" db="EMBL/GenBank/DDBJ databases">
        <title>A high-quality draft genome sequence of Diaporthe vaccinii, a causative agent of upright dieback and viscid rot disease in cranberry plants.</title>
        <authorList>
            <person name="Sarrasin M."/>
            <person name="Lang B.F."/>
            <person name="Burger G."/>
        </authorList>
    </citation>
    <scope>NUCLEOTIDE SEQUENCE [LARGE SCALE GENOMIC DNA]</scope>
    <source>
        <strain evidence="3 4">IS7</strain>
    </source>
</reference>
<evidence type="ECO:0000256" key="1">
    <source>
        <dbReference type="SAM" id="MobiDB-lite"/>
    </source>
</evidence>
<dbReference type="Pfam" id="PF01425">
    <property type="entry name" value="Amidase"/>
    <property type="match status" value="1"/>
</dbReference>
<keyword evidence="4" id="KW-1185">Reference proteome</keyword>
<gene>
    <name evidence="3" type="ORF">FJTKL_13367</name>
</gene>
<dbReference type="Proteomes" id="UP001600888">
    <property type="component" value="Unassembled WGS sequence"/>
</dbReference>